<sequence length="492" mass="55089">VKAIKGLSFVVLFSIFTVLGGGVVVRADGTAKAVPTFAKDIAPILYENCTSCHRPGDIAPMSLITYRDTRPWARAIKDTVLAGEMPPWLADPHNSSGTFRDERILDQATIDTLVAWVDGGAPRGEGDLPALPDFPENWTYKDGEPDYVFELPVEYEIAAEGQEEYLDFYVAIPWEEDRFAEVIELRPSNRSVVHHAGAYVVDLPPGTRVGEHGILETFDGEVLDRDAASKLSRKNSTRIEQQVFNQFNLAGSSKLISYVPGRGVERFMPGTGKRVTAGKYVRFTMHYNAVGQVETDQSKLGLWFNTKPVHHEVLTRQAGNPVPTSAFGHDIYIVQGEEIVPTLDENGERVRPKIPNIPPYEGNWKITGITPITEPITLYGLSPHMHLRGKSLRWVVTFPDGREETILDVPKFDFNWQIHYELAEPMHIPAGSKITGIGVYDNSLANRWNPGPQLEVYWGDQSWDEMYQAFTEYTIDSQDLTRLIETTDGAQE</sequence>
<evidence type="ECO:0000313" key="2">
    <source>
        <dbReference type="EMBL" id="SUZ88115.1"/>
    </source>
</evidence>
<dbReference type="GO" id="GO:0016715">
    <property type="term" value="F:oxidoreductase activity, acting on paired donors, with incorporation or reduction of molecular oxygen, reduced ascorbate as one donor, and incorporation of one atom of oxygen"/>
    <property type="evidence" value="ECO:0007669"/>
    <property type="project" value="InterPro"/>
</dbReference>
<name>A0A381R8R0_9ZZZZ</name>
<proteinExistence type="predicted"/>
<dbReference type="Gene3D" id="2.60.120.230">
    <property type="match status" value="1"/>
</dbReference>
<dbReference type="InterPro" id="IPR008977">
    <property type="entry name" value="PHM/PNGase_F_dom_sf"/>
</dbReference>
<accession>A0A381R8R0</accession>
<dbReference type="InterPro" id="IPR036939">
    <property type="entry name" value="Cu2_ascorb_mOase_N_sf"/>
</dbReference>
<gene>
    <name evidence="2" type="ORF">METZ01_LOCUS40969</name>
</gene>
<protein>
    <recommendedName>
        <fullName evidence="3">Cytochrome c domain-containing protein</fullName>
    </recommendedName>
</protein>
<dbReference type="AlphaFoldDB" id="A0A381R8R0"/>
<dbReference type="Gene3D" id="2.60.120.310">
    <property type="entry name" value="Copper type II, ascorbate-dependent monooxygenase, N-terminal domain"/>
    <property type="match status" value="1"/>
</dbReference>
<organism evidence="2">
    <name type="scientific">marine metagenome</name>
    <dbReference type="NCBI Taxonomy" id="408172"/>
    <lineage>
        <taxon>unclassified sequences</taxon>
        <taxon>metagenomes</taxon>
        <taxon>ecological metagenomes</taxon>
    </lineage>
</organism>
<evidence type="ECO:0008006" key="3">
    <source>
        <dbReference type="Google" id="ProtNLM"/>
    </source>
</evidence>
<dbReference type="InterPro" id="IPR014784">
    <property type="entry name" value="Cu2_ascorb_mOase-like_C"/>
</dbReference>
<feature type="non-terminal residue" evidence="2">
    <location>
        <position position="1"/>
    </location>
</feature>
<reference evidence="2" key="1">
    <citation type="submission" date="2018-05" db="EMBL/GenBank/DDBJ databases">
        <authorList>
            <person name="Lanie J.A."/>
            <person name="Ng W.-L."/>
            <person name="Kazmierczak K.M."/>
            <person name="Andrzejewski T.M."/>
            <person name="Davidsen T.M."/>
            <person name="Wayne K.J."/>
            <person name="Tettelin H."/>
            <person name="Glass J.I."/>
            <person name="Rusch D."/>
            <person name="Podicherti R."/>
            <person name="Tsui H.-C.T."/>
            <person name="Winkler M.E."/>
        </authorList>
    </citation>
    <scope>NUCLEOTIDE SEQUENCE</scope>
</reference>
<keyword evidence="1" id="KW-1015">Disulfide bond</keyword>
<evidence type="ECO:0000256" key="1">
    <source>
        <dbReference type="ARBA" id="ARBA00023157"/>
    </source>
</evidence>
<dbReference type="EMBL" id="UINC01001755">
    <property type="protein sequence ID" value="SUZ88115.1"/>
    <property type="molecule type" value="Genomic_DNA"/>
</dbReference>
<dbReference type="GO" id="GO:0005507">
    <property type="term" value="F:copper ion binding"/>
    <property type="evidence" value="ECO:0007669"/>
    <property type="project" value="InterPro"/>
</dbReference>
<dbReference type="SUPFAM" id="SSF49742">
    <property type="entry name" value="PHM/PNGase F"/>
    <property type="match status" value="2"/>
</dbReference>